<dbReference type="AlphaFoldDB" id="A0A239H7R7"/>
<protein>
    <submittedName>
        <fullName evidence="1">Uncharacterized protein</fullName>
    </submittedName>
</protein>
<evidence type="ECO:0000313" key="2">
    <source>
        <dbReference type="Proteomes" id="UP000198480"/>
    </source>
</evidence>
<sequence>MKRLKYLFFVGMLFFIYLINNGSGFSGVRLGFLDRVLTVRSVSEDPSVFCI</sequence>
<reference evidence="2" key="1">
    <citation type="submission" date="2017-06" db="EMBL/GenBank/DDBJ databases">
        <authorList>
            <person name="Varghese N."/>
            <person name="Submissions S."/>
        </authorList>
    </citation>
    <scope>NUCLEOTIDE SEQUENCE [LARGE SCALE GENOMIC DNA]</scope>
    <source>
        <strain evidence="2">5C</strain>
    </source>
</reference>
<proteinExistence type="predicted"/>
<gene>
    <name evidence="1" type="ORF">SAMN06295967_1281</name>
</gene>
<evidence type="ECO:0000313" key="1">
    <source>
        <dbReference type="EMBL" id="SNS77282.1"/>
    </source>
</evidence>
<dbReference type="Proteomes" id="UP000198480">
    <property type="component" value="Unassembled WGS sequence"/>
</dbReference>
<organism evidence="1 2">
    <name type="scientific">Belliella buryatensis</name>
    <dbReference type="NCBI Taxonomy" id="1500549"/>
    <lineage>
        <taxon>Bacteria</taxon>
        <taxon>Pseudomonadati</taxon>
        <taxon>Bacteroidota</taxon>
        <taxon>Cytophagia</taxon>
        <taxon>Cytophagales</taxon>
        <taxon>Cyclobacteriaceae</taxon>
        <taxon>Belliella</taxon>
    </lineage>
</organism>
<accession>A0A239H7R7</accession>
<dbReference type="EMBL" id="FZOK01000028">
    <property type="protein sequence ID" value="SNS77282.1"/>
    <property type="molecule type" value="Genomic_DNA"/>
</dbReference>
<name>A0A239H7R7_9BACT</name>
<keyword evidence="2" id="KW-1185">Reference proteome</keyword>